<name>A0A8J3KJP2_9ACTN</name>
<dbReference type="EMBL" id="BONH01000013">
    <property type="protein sequence ID" value="GIF98265.1"/>
    <property type="molecule type" value="Genomic_DNA"/>
</dbReference>
<proteinExistence type="inferred from homology"/>
<dbReference type="GO" id="GO:0016301">
    <property type="term" value="F:kinase activity"/>
    <property type="evidence" value="ECO:0007669"/>
    <property type="project" value="UniProtKB-KW"/>
</dbReference>
<dbReference type="InterPro" id="IPR049874">
    <property type="entry name" value="ROK_cs"/>
</dbReference>
<dbReference type="AlphaFoldDB" id="A0A8J3KJP2"/>
<evidence type="ECO:0000256" key="1">
    <source>
        <dbReference type="ARBA" id="ARBA00006479"/>
    </source>
</evidence>
<gene>
    <name evidence="2" type="ORF">Cci01nite_33590</name>
</gene>
<dbReference type="InterPro" id="IPR043129">
    <property type="entry name" value="ATPase_NBD"/>
</dbReference>
<dbReference type="RefSeq" id="WP_120314595.1">
    <property type="nucleotide sequence ID" value="NZ_BONH01000013.1"/>
</dbReference>
<dbReference type="Proteomes" id="UP000659904">
    <property type="component" value="Unassembled WGS sequence"/>
</dbReference>
<evidence type="ECO:0000313" key="2">
    <source>
        <dbReference type="EMBL" id="GIF98265.1"/>
    </source>
</evidence>
<keyword evidence="2" id="KW-0808">Transferase</keyword>
<organism evidence="2 3">
    <name type="scientific">Catellatospora citrea</name>
    <dbReference type="NCBI Taxonomy" id="53366"/>
    <lineage>
        <taxon>Bacteria</taxon>
        <taxon>Bacillati</taxon>
        <taxon>Actinomycetota</taxon>
        <taxon>Actinomycetes</taxon>
        <taxon>Micromonosporales</taxon>
        <taxon>Micromonosporaceae</taxon>
        <taxon>Catellatospora</taxon>
    </lineage>
</organism>
<reference evidence="2 3" key="1">
    <citation type="submission" date="2021-01" db="EMBL/GenBank/DDBJ databases">
        <title>Whole genome shotgun sequence of Catellatospora citrea NBRC 14495.</title>
        <authorList>
            <person name="Komaki H."/>
            <person name="Tamura T."/>
        </authorList>
    </citation>
    <scope>NUCLEOTIDE SEQUENCE [LARGE SCALE GENOMIC DNA]</scope>
    <source>
        <strain evidence="2 3">NBRC 14495</strain>
    </source>
</reference>
<sequence length="310" mass="30746">MKQVLAVDVGGTKFAAAVVAQDGTVVIRSERVHLDADPDAVLAAVVADVLAGPVDAVGIGTAGPLDPVTGTVSPVNIPTWRDFPLADAVRQLTPNRPAVAIAGDAQCMAIGECWRGAAPAGRAVLGVVVSTGVGGGLILNGSPYLGPTGNAGQLGHMTIDPDGPPCPCGNLGCLEVLASGPAMVRHALALGWTPRAAADAAELAADAARGDADALAAFDRAGDALAVAFQTTAAMCDLDAVVVGGGVAAAGPVLLDPIRRGLSRRGGLAFARRFDVRVGALGRDAGLVGAAALAFAQVSADPPRRMQAVA</sequence>
<dbReference type="PANTHER" id="PTHR18964:SF169">
    <property type="entry name" value="N-ACETYLMANNOSAMINE KINASE"/>
    <property type="match status" value="1"/>
</dbReference>
<dbReference type="Gene3D" id="3.30.420.40">
    <property type="match status" value="2"/>
</dbReference>
<dbReference type="PROSITE" id="PS01125">
    <property type="entry name" value="ROK"/>
    <property type="match status" value="1"/>
</dbReference>
<keyword evidence="2" id="KW-0418">Kinase</keyword>
<dbReference type="Pfam" id="PF00480">
    <property type="entry name" value="ROK"/>
    <property type="match status" value="1"/>
</dbReference>
<keyword evidence="3" id="KW-1185">Reference proteome</keyword>
<protein>
    <submittedName>
        <fullName evidence="2">Sugar kinase</fullName>
    </submittedName>
</protein>
<comment type="caution">
    <text evidence="2">The sequence shown here is derived from an EMBL/GenBank/DDBJ whole genome shotgun (WGS) entry which is preliminary data.</text>
</comment>
<accession>A0A8J3KJP2</accession>
<dbReference type="PANTHER" id="PTHR18964">
    <property type="entry name" value="ROK (REPRESSOR, ORF, KINASE) FAMILY"/>
    <property type="match status" value="1"/>
</dbReference>
<dbReference type="SUPFAM" id="SSF53067">
    <property type="entry name" value="Actin-like ATPase domain"/>
    <property type="match status" value="1"/>
</dbReference>
<comment type="similarity">
    <text evidence="1">Belongs to the ROK (NagC/XylR) family.</text>
</comment>
<evidence type="ECO:0000313" key="3">
    <source>
        <dbReference type="Proteomes" id="UP000659904"/>
    </source>
</evidence>
<dbReference type="InterPro" id="IPR000600">
    <property type="entry name" value="ROK"/>
</dbReference>